<dbReference type="InterPro" id="IPR029058">
    <property type="entry name" value="AB_hydrolase_fold"/>
</dbReference>
<dbReference type="PANTHER" id="PTHR43358">
    <property type="entry name" value="ALPHA/BETA-HYDROLASE"/>
    <property type="match status" value="1"/>
</dbReference>
<dbReference type="AlphaFoldDB" id="H7ELB1"/>
<dbReference type="PATRIC" id="fig|907348.3.peg.1693"/>
<name>H7ELB1_9SPIR</name>
<proteinExistence type="predicted"/>
<dbReference type="OrthoDB" id="9776685at2"/>
<comment type="caution">
    <text evidence="1">The sequence shown here is derived from an EMBL/GenBank/DDBJ whole genome shotgun (WGS) entry which is preliminary data.</text>
</comment>
<keyword evidence="2" id="KW-1185">Reference proteome</keyword>
<accession>H7ELB1</accession>
<dbReference type="Gene3D" id="3.40.50.1820">
    <property type="entry name" value="alpha/beta hydrolase"/>
    <property type="match status" value="1"/>
</dbReference>
<evidence type="ECO:0000313" key="2">
    <source>
        <dbReference type="Proteomes" id="UP000003571"/>
    </source>
</evidence>
<dbReference type="eggNOG" id="COG1073">
    <property type="taxonomic scope" value="Bacteria"/>
</dbReference>
<reference evidence="1 2" key="1">
    <citation type="submission" date="2011-09" db="EMBL/GenBank/DDBJ databases">
        <title>The draft genome of Treponema saccharophilum DSM 2985.</title>
        <authorList>
            <consortium name="US DOE Joint Genome Institute (JGI-PGF)"/>
            <person name="Lucas S."/>
            <person name="Copeland A."/>
            <person name="Lapidus A."/>
            <person name="Glavina del Rio T."/>
            <person name="Dalin E."/>
            <person name="Tice H."/>
            <person name="Bruce D."/>
            <person name="Goodwin L."/>
            <person name="Pitluck S."/>
            <person name="Peters L."/>
            <person name="Kyrpides N."/>
            <person name="Mavromatis K."/>
            <person name="Ivanova N."/>
            <person name="Markowitz V."/>
            <person name="Cheng J.-F."/>
            <person name="Hugenholtz P."/>
            <person name="Woyke T."/>
            <person name="Wu D."/>
            <person name="Gronow S."/>
            <person name="Wellnitz S."/>
            <person name="Brambilla E."/>
            <person name="Klenk H.-P."/>
            <person name="Eisen J.A."/>
        </authorList>
    </citation>
    <scope>NUCLEOTIDE SEQUENCE [LARGE SCALE GENOMIC DNA]</scope>
    <source>
        <strain evidence="1 2">DSM 2985</strain>
    </source>
</reference>
<gene>
    <name evidence="1" type="ORF">TresaDRAFT_2032</name>
</gene>
<dbReference type="InterPro" id="IPR052920">
    <property type="entry name" value="DNA-binding_regulatory"/>
</dbReference>
<dbReference type="EMBL" id="AGRW01000048">
    <property type="protein sequence ID" value="EIC01643.1"/>
    <property type="molecule type" value="Genomic_DNA"/>
</dbReference>
<evidence type="ECO:0000313" key="1">
    <source>
        <dbReference type="EMBL" id="EIC01643.1"/>
    </source>
</evidence>
<dbReference type="PANTHER" id="PTHR43358:SF4">
    <property type="entry name" value="ALPHA_BETA HYDROLASE FOLD-1 DOMAIN-CONTAINING PROTEIN"/>
    <property type="match status" value="1"/>
</dbReference>
<dbReference type="SUPFAM" id="SSF53474">
    <property type="entry name" value="alpha/beta-Hydrolases"/>
    <property type="match status" value="1"/>
</dbReference>
<dbReference type="Proteomes" id="UP000003571">
    <property type="component" value="Unassembled WGS sequence"/>
</dbReference>
<dbReference type="RefSeq" id="WP_002704664.1">
    <property type="nucleotide sequence ID" value="NZ_AGRW01000048.1"/>
</dbReference>
<organism evidence="1 2">
    <name type="scientific">Treponema saccharophilum DSM 2985</name>
    <dbReference type="NCBI Taxonomy" id="907348"/>
    <lineage>
        <taxon>Bacteria</taxon>
        <taxon>Pseudomonadati</taxon>
        <taxon>Spirochaetota</taxon>
        <taxon>Spirochaetia</taxon>
        <taxon>Spirochaetales</taxon>
        <taxon>Treponemataceae</taxon>
        <taxon>Treponema</taxon>
    </lineage>
</organism>
<dbReference type="STRING" id="907348.TresaDRAFT_2032"/>
<protein>
    <submittedName>
        <fullName evidence="1">Peptidase S15</fullName>
    </submittedName>
</protein>
<sequence length="350" mass="39397">MKKIFKILSSLLAVAAGLLILYVAAVYALVFLPSFSRNDPTEEINRKYFGTEKFYDDFLQEKTWFEMQNPARITIESDDGLKLVAYDLPAGGGEEKSAAGTMILMHGYQSEPVREFASLIHFYHDLGYNIILPFQRTHGESEGKFITFGVKERFDLRGWIVKANEIYGEENPVFIQGISMGCATSVMSLGLDLPSNVRGVIADCGFTSPKEIIWKVLKNDRKVPTAKTIMKIGNLFVRSFAGFDMGEYSTLDAIEFNKERANQIPILFFHGTADAYVPIEMTETNFSYCLGTMLNINGSMTMEPNPQAGKYKYVRIQDSPHAIANLIDPETYHAEVKKFLSKYGKERSAI</sequence>